<sequence length="249" mass="27771">MGFWKEMVPDRRHWVIDIGNTRIKLGIFNQGKLLESSTLADFASLVPKIKPGDRDKMLIASVTWTEEALREEIAYPFLFFDQHTPLPIRNEYQSPGTLGLDRLAAVMGARAFEPIGPVLCIDLGTCITYDFLDGENVYKGGAISPGLGLRSKAMNAYTARLPLVEVPQQTPPFLGKDTVGCIQSGIYYGILGEMKEYIHRFTAAYGQVNVFICGGDAEIFESLTKDHIFVIPNLVLYGLDRILTYNVEK</sequence>
<evidence type="ECO:0000256" key="4">
    <source>
        <dbReference type="ARBA" id="ARBA00005225"/>
    </source>
</evidence>
<feature type="binding site" evidence="16">
    <location>
        <position position="122"/>
    </location>
    <ligand>
        <name>K(+)</name>
        <dbReference type="ChEBI" id="CHEBI:29103"/>
    </ligand>
</feature>
<dbReference type="EMBL" id="JAUFQS010000007">
    <property type="protein sequence ID" value="MDN3687997.1"/>
    <property type="molecule type" value="Genomic_DNA"/>
</dbReference>
<keyword evidence="8 16" id="KW-0808">Transferase</keyword>
<dbReference type="SUPFAM" id="SSF53067">
    <property type="entry name" value="Actin-like ATPase domain"/>
    <property type="match status" value="2"/>
</dbReference>
<evidence type="ECO:0000256" key="3">
    <source>
        <dbReference type="ARBA" id="ARBA00004496"/>
    </source>
</evidence>
<comment type="function">
    <text evidence="16">Catalyzes the phosphorylation of pantothenate (Pan), the first step in CoA biosynthesis.</text>
</comment>
<keyword evidence="9 16" id="KW-0547">Nucleotide-binding</keyword>
<dbReference type="EC" id="2.7.1.33" evidence="6 16"/>
<feature type="binding site" evidence="16">
    <location>
        <begin position="17"/>
        <end position="24"/>
    </location>
    <ligand>
        <name>ATP</name>
        <dbReference type="ChEBI" id="CHEBI:30616"/>
    </ligand>
</feature>
<keyword evidence="7 16" id="KW-0963">Cytoplasm</keyword>
<feature type="binding site" evidence="16">
    <location>
        <position position="125"/>
    </location>
    <ligand>
        <name>ATP</name>
        <dbReference type="ChEBI" id="CHEBI:30616"/>
    </ligand>
</feature>
<dbReference type="InterPro" id="IPR004619">
    <property type="entry name" value="Type_III_PanK"/>
</dbReference>
<protein>
    <recommendedName>
        <fullName evidence="15 16">Type III pantothenate kinase</fullName>
        <ecNumber evidence="6 16">2.7.1.33</ecNumber>
    </recommendedName>
    <alternativeName>
        <fullName evidence="16">PanK-III</fullName>
    </alternativeName>
    <alternativeName>
        <fullName evidence="16">Pantothenic acid kinase</fullName>
    </alternativeName>
</protein>
<comment type="cofactor">
    <cofactor evidence="16">
        <name>NH4(+)</name>
        <dbReference type="ChEBI" id="CHEBI:28938"/>
    </cofactor>
    <cofactor evidence="16">
        <name>K(+)</name>
        <dbReference type="ChEBI" id="CHEBI:29103"/>
    </cofactor>
    <text evidence="16">A monovalent cation. Ammonium or potassium.</text>
</comment>
<comment type="subunit">
    <text evidence="5 16">Homodimer.</text>
</comment>
<proteinExistence type="inferred from homology"/>
<feature type="binding site" evidence="16">
    <location>
        <position position="92"/>
    </location>
    <ligand>
        <name>substrate</name>
    </ligand>
</feature>
<dbReference type="CDD" id="cd24015">
    <property type="entry name" value="ASKHA_NBD_PanK-III"/>
    <property type="match status" value="1"/>
</dbReference>
<feature type="binding site" evidence="16">
    <location>
        <begin position="99"/>
        <end position="102"/>
    </location>
    <ligand>
        <name>substrate</name>
    </ligand>
</feature>
<dbReference type="Gene3D" id="3.30.420.40">
    <property type="match status" value="1"/>
</dbReference>
<evidence type="ECO:0000256" key="10">
    <source>
        <dbReference type="ARBA" id="ARBA00022777"/>
    </source>
</evidence>
<dbReference type="PANTHER" id="PTHR34265">
    <property type="entry name" value="TYPE III PANTOTHENATE KINASE"/>
    <property type="match status" value="1"/>
</dbReference>
<keyword evidence="13 16" id="KW-0173">Coenzyme A biosynthesis</keyword>
<comment type="similarity">
    <text evidence="14 16">Belongs to the type III pantothenate kinase family.</text>
</comment>
<dbReference type="InterPro" id="IPR043129">
    <property type="entry name" value="ATPase_NBD"/>
</dbReference>
<evidence type="ECO:0000256" key="14">
    <source>
        <dbReference type="ARBA" id="ARBA00038036"/>
    </source>
</evidence>
<dbReference type="Pfam" id="PF03309">
    <property type="entry name" value="Pan_kinase"/>
    <property type="match status" value="1"/>
</dbReference>
<evidence type="ECO:0000256" key="5">
    <source>
        <dbReference type="ARBA" id="ARBA00011738"/>
    </source>
</evidence>
<comment type="catalytic activity">
    <reaction evidence="1 16">
        <text>(R)-pantothenate + ATP = (R)-4'-phosphopantothenate + ADP + H(+)</text>
        <dbReference type="Rhea" id="RHEA:16373"/>
        <dbReference type="ChEBI" id="CHEBI:10986"/>
        <dbReference type="ChEBI" id="CHEBI:15378"/>
        <dbReference type="ChEBI" id="CHEBI:29032"/>
        <dbReference type="ChEBI" id="CHEBI:30616"/>
        <dbReference type="ChEBI" id="CHEBI:456216"/>
        <dbReference type="EC" id="2.7.1.33"/>
    </reaction>
</comment>
<keyword evidence="10 16" id="KW-0418">Kinase</keyword>
<keyword evidence="11 16" id="KW-0067">ATP-binding</keyword>
<accession>A0ABT8C783</accession>
<dbReference type="Proteomes" id="UP001236663">
    <property type="component" value="Unassembled WGS sequence"/>
</dbReference>
<dbReference type="HAMAP" id="MF_01274">
    <property type="entry name" value="Pantothen_kinase_3"/>
    <property type="match status" value="1"/>
</dbReference>
<feature type="active site" description="Proton acceptor" evidence="16">
    <location>
        <position position="101"/>
    </location>
</feature>
<evidence type="ECO:0000256" key="11">
    <source>
        <dbReference type="ARBA" id="ARBA00022840"/>
    </source>
</evidence>
<evidence type="ECO:0000256" key="9">
    <source>
        <dbReference type="ARBA" id="ARBA00022741"/>
    </source>
</evidence>
<evidence type="ECO:0000256" key="12">
    <source>
        <dbReference type="ARBA" id="ARBA00022958"/>
    </source>
</evidence>
<evidence type="ECO:0000256" key="1">
    <source>
        <dbReference type="ARBA" id="ARBA00001206"/>
    </source>
</evidence>
<evidence type="ECO:0000256" key="13">
    <source>
        <dbReference type="ARBA" id="ARBA00022993"/>
    </source>
</evidence>
<comment type="subcellular location">
    <subcellularLocation>
        <location evidence="3 16">Cytoplasm</location>
    </subcellularLocation>
</comment>
<feature type="binding site" evidence="16">
    <location>
        <position position="178"/>
    </location>
    <ligand>
        <name>substrate</name>
    </ligand>
</feature>
<evidence type="ECO:0000256" key="8">
    <source>
        <dbReference type="ARBA" id="ARBA00022679"/>
    </source>
</evidence>
<evidence type="ECO:0000313" key="18">
    <source>
        <dbReference type="Proteomes" id="UP001236663"/>
    </source>
</evidence>
<evidence type="ECO:0000256" key="15">
    <source>
        <dbReference type="ARBA" id="ARBA00040883"/>
    </source>
</evidence>
<evidence type="ECO:0000313" key="17">
    <source>
        <dbReference type="EMBL" id="MDN3687997.1"/>
    </source>
</evidence>
<comment type="pathway">
    <text evidence="4 16">Cofactor biosynthesis; coenzyme A biosynthesis; CoA from (R)-pantothenate: step 1/5.</text>
</comment>
<organism evidence="17 18">
    <name type="scientific">Cyclobacterium jeungdonense</name>
    <dbReference type="NCBI Taxonomy" id="708087"/>
    <lineage>
        <taxon>Bacteria</taxon>
        <taxon>Pseudomonadati</taxon>
        <taxon>Bacteroidota</taxon>
        <taxon>Cytophagia</taxon>
        <taxon>Cytophagales</taxon>
        <taxon>Cyclobacteriaceae</taxon>
        <taxon>Cyclobacterium</taxon>
    </lineage>
</organism>
<dbReference type="RefSeq" id="WP_240459246.1">
    <property type="nucleotide sequence ID" value="NZ_JAUFQS010000007.1"/>
</dbReference>
<evidence type="ECO:0000256" key="2">
    <source>
        <dbReference type="ARBA" id="ARBA00001958"/>
    </source>
</evidence>
<dbReference type="NCBIfam" id="TIGR00671">
    <property type="entry name" value="baf"/>
    <property type="match status" value="1"/>
</dbReference>
<keyword evidence="12 16" id="KW-0630">Potassium</keyword>
<evidence type="ECO:0000256" key="6">
    <source>
        <dbReference type="ARBA" id="ARBA00012102"/>
    </source>
</evidence>
<gene>
    <name evidence="16" type="primary">coaX</name>
    <name evidence="17" type="ORF">QWZ15_09165</name>
</gene>
<dbReference type="GO" id="GO:0004594">
    <property type="term" value="F:pantothenate kinase activity"/>
    <property type="evidence" value="ECO:0007669"/>
    <property type="project" value="UniProtKB-EC"/>
</dbReference>
<reference evidence="18" key="1">
    <citation type="journal article" date="2019" name="Int. J. Syst. Evol. Microbiol.">
        <title>The Global Catalogue of Microorganisms (GCM) 10K type strain sequencing project: providing services to taxonomists for standard genome sequencing and annotation.</title>
        <authorList>
            <consortium name="The Broad Institute Genomics Platform"/>
            <consortium name="The Broad Institute Genome Sequencing Center for Infectious Disease"/>
            <person name="Wu L."/>
            <person name="Ma J."/>
        </authorList>
    </citation>
    <scope>NUCLEOTIDE SEQUENCE [LARGE SCALE GENOMIC DNA]</scope>
    <source>
        <strain evidence="18">CECT 7706</strain>
    </source>
</reference>
<keyword evidence="16" id="KW-0479">Metal-binding</keyword>
<evidence type="ECO:0000256" key="7">
    <source>
        <dbReference type="ARBA" id="ARBA00022490"/>
    </source>
</evidence>
<evidence type="ECO:0000256" key="16">
    <source>
        <dbReference type="HAMAP-Rule" id="MF_01274"/>
    </source>
</evidence>
<keyword evidence="18" id="KW-1185">Reference proteome</keyword>
<name>A0ABT8C783_9BACT</name>
<comment type="cofactor">
    <cofactor evidence="2">
        <name>K(+)</name>
        <dbReference type="ChEBI" id="CHEBI:29103"/>
    </cofactor>
</comment>
<comment type="caution">
    <text evidence="17">The sequence shown here is derived from an EMBL/GenBank/DDBJ whole genome shotgun (WGS) entry which is preliminary data.</text>
</comment>
<dbReference type="PANTHER" id="PTHR34265:SF1">
    <property type="entry name" value="TYPE III PANTOTHENATE KINASE"/>
    <property type="match status" value="1"/>
</dbReference>